<dbReference type="SUPFAM" id="SSF53335">
    <property type="entry name" value="S-adenosyl-L-methionine-dependent methyltransferases"/>
    <property type="match status" value="1"/>
</dbReference>
<protein>
    <submittedName>
        <fullName evidence="1">Uncharacterized protein</fullName>
    </submittedName>
</protein>
<dbReference type="PROSITE" id="PS00092">
    <property type="entry name" value="N6_MTASE"/>
    <property type="match status" value="1"/>
</dbReference>
<evidence type="ECO:0000313" key="1">
    <source>
        <dbReference type="EMBL" id="CAG9279296.1"/>
    </source>
</evidence>
<dbReference type="AlphaFoldDB" id="A0A8J9S0S5"/>
<dbReference type="InterPro" id="IPR029063">
    <property type="entry name" value="SAM-dependent_MTases_sf"/>
</dbReference>
<dbReference type="Proteomes" id="UP000836788">
    <property type="component" value="Chromosome 11"/>
</dbReference>
<proteinExistence type="predicted"/>
<dbReference type="PANTHER" id="PTHR39444:SF3">
    <property type="entry name" value="SITE-SPECIFIC DNA-METHYLTRANSFERASE (ADENINE-SPECIFIC)"/>
    <property type="match status" value="1"/>
</dbReference>
<dbReference type="InterPro" id="IPR002052">
    <property type="entry name" value="DNA_methylase_N6_adenine_CS"/>
</dbReference>
<dbReference type="PANTHER" id="PTHR39444">
    <property type="entry name" value="SITE-SPECIFIC DNA-METHYLTRANSFERASE (ADENINE-SPECIFIC)"/>
    <property type="match status" value="1"/>
</dbReference>
<name>A0A8J9S0S5_PHATR</name>
<dbReference type="GO" id="GO:0032259">
    <property type="term" value="P:methylation"/>
    <property type="evidence" value="ECO:0007669"/>
    <property type="project" value="InterPro"/>
</dbReference>
<accession>A0A8J9S0S5</accession>
<sequence>MAPEFPFVTEADDHCESPLDAYHDIMPLLKHLSGNETEKFCIYDPYYCDGGVTQNLKELGFPNVYNRKEDCYAVWSDVDQCPKFDCLVTNPPYSADHIERLVKHVTSSTFATGKPWFLLLPQWVHKKEFYQAATDALRPFYLVPHKRYVYVPPKDFRESRKSDVHKKSSPFVSMWYVYGGSAKQTEAIIRTYLQIQNAPCDLARSKSALRDLRRKKR</sequence>
<dbReference type="EMBL" id="OU594952">
    <property type="protein sequence ID" value="CAG9279296.1"/>
    <property type="molecule type" value="Genomic_DNA"/>
</dbReference>
<organism evidence="1">
    <name type="scientific">Phaeodactylum tricornutum</name>
    <name type="common">Diatom</name>
    <dbReference type="NCBI Taxonomy" id="2850"/>
    <lineage>
        <taxon>Eukaryota</taxon>
        <taxon>Sar</taxon>
        <taxon>Stramenopiles</taxon>
        <taxon>Ochrophyta</taxon>
        <taxon>Bacillariophyta</taxon>
        <taxon>Bacillariophyceae</taxon>
        <taxon>Bacillariophycidae</taxon>
        <taxon>Naviculales</taxon>
        <taxon>Phaeodactylaceae</taxon>
        <taxon>Phaeodactylum</taxon>
    </lineage>
</organism>
<reference evidence="1" key="1">
    <citation type="submission" date="2022-02" db="EMBL/GenBank/DDBJ databases">
        <authorList>
            <person name="Giguere J D."/>
        </authorList>
    </citation>
    <scope>NUCLEOTIDE SEQUENCE</scope>
    <source>
        <strain evidence="1">CCAP 1055/1</strain>
    </source>
</reference>
<dbReference type="GO" id="GO:0003676">
    <property type="term" value="F:nucleic acid binding"/>
    <property type="evidence" value="ECO:0007669"/>
    <property type="project" value="InterPro"/>
</dbReference>
<dbReference type="GO" id="GO:0008168">
    <property type="term" value="F:methyltransferase activity"/>
    <property type="evidence" value="ECO:0007669"/>
    <property type="project" value="InterPro"/>
</dbReference>
<gene>
    <name evidence="1" type="ORF">PTTT1_LOCUS9636</name>
</gene>